<evidence type="ECO:0000259" key="3">
    <source>
        <dbReference type="PROSITE" id="PS51277"/>
    </source>
</evidence>
<proteinExistence type="predicted"/>
<dbReference type="EMBL" id="BTGU01000017">
    <property type="protein sequence ID" value="GMN43761.1"/>
    <property type="molecule type" value="Genomic_DNA"/>
</dbReference>
<evidence type="ECO:0000256" key="2">
    <source>
        <dbReference type="SAM" id="SignalP"/>
    </source>
</evidence>
<keyword evidence="5" id="KW-1185">Reference proteome</keyword>
<accession>A0AA88AP42</accession>
<name>A0AA88AP42_FICCA</name>
<keyword evidence="2" id="KW-0732">Signal</keyword>
<feature type="region of interest" description="Disordered" evidence="1">
    <location>
        <begin position="67"/>
        <end position="88"/>
    </location>
</feature>
<sequence length="332" mass="36946">MGFPLFSLCFFLCLVGTYAFNWDSYWHSVLPNTQFPNSLRNAIQPEGRNAPVTRYLPAGDPVTIKINYAPNRQQSPKTQSRDGKNAPVTRYLPAGGPVDIRINYAPNQQGNPTITYEHDVTTFFLETNLHVGQRMKLHFPESKNDAKFLTRKAAESIPFSSNKLPEILKHFGIKPNSVQADRVRSAIEQCEAPAIKGEDKFCATSLESLIDFGVSRLGRGVQVYSTEVNGGKGEKQVYSISKKVEKVGGRSVVCHEQNYLYAVFYCHEIRATTAYKVSLAGADGTNVETVALCHTDTSSWSPQHVAFQMLKVKPGGLPICHFTSRDNLVWVP</sequence>
<dbReference type="PANTHER" id="PTHR31236:SF2">
    <property type="entry name" value="BURP DOMAIN PROTEIN RD22"/>
    <property type="match status" value="1"/>
</dbReference>
<evidence type="ECO:0000256" key="1">
    <source>
        <dbReference type="SAM" id="MobiDB-lite"/>
    </source>
</evidence>
<feature type="domain" description="BURP" evidence="3">
    <location>
        <begin position="123"/>
        <end position="332"/>
    </location>
</feature>
<dbReference type="PANTHER" id="PTHR31236">
    <property type="entry name" value="BURP DOMAIN PROTEIN USPL1-LIKE"/>
    <property type="match status" value="1"/>
</dbReference>
<reference evidence="4" key="1">
    <citation type="submission" date="2023-07" db="EMBL/GenBank/DDBJ databases">
        <title>draft genome sequence of fig (Ficus carica).</title>
        <authorList>
            <person name="Takahashi T."/>
            <person name="Nishimura K."/>
        </authorList>
    </citation>
    <scope>NUCLEOTIDE SEQUENCE</scope>
</reference>
<dbReference type="Proteomes" id="UP001187192">
    <property type="component" value="Unassembled WGS sequence"/>
</dbReference>
<evidence type="ECO:0000313" key="5">
    <source>
        <dbReference type="Proteomes" id="UP001187192"/>
    </source>
</evidence>
<organism evidence="4 5">
    <name type="scientific">Ficus carica</name>
    <name type="common">Common fig</name>
    <dbReference type="NCBI Taxonomy" id="3494"/>
    <lineage>
        <taxon>Eukaryota</taxon>
        <taxon>Viridiplantae</taxon>
        <taxon>Streptophyta</taxon>
        <taxon>Embryophyta</taxon>
        <taxon>Tracheophyta</taxon>
        <taxon>Spermatophyta</taxon>
        <taxon>Magnoliopsida</taxon>
        <taxon>eudicotyledons</taxon>
        <taxon>Gunneridae</taxon>
        <taxon>Pentapetalae</taxon>
        <taxon>rosids</taxon>
        <taxon>fabids</taxon>
        <taxon>Rosales</taxon>
        <taxon>Moraceae</taxon>
        <taxon>Ficeae</taxon>
        <taxon>Ficus</taxon>
    </lineage>
</organism>
<comment type="caution">
    <text evidence="4">The sequence shown here is derived from an EMBL/GenBank/DDBJ whole genome shotgun (WGS) entry which is preliminary data.</text>
</comment>
<dbReference type="InterPro" id="IPR004873">
    <property type="entry name" value="BURP_dom"/>
</dbReference>
<protein>
    <recommendedName>
        <fullName evidence="3">BURP domain-containing protein</fullName>
    </recommendedName>
</protein>
<dbReference type="SMART" id="SM01045">
    <property type="entry name" value="BURP"/>
    <property type="match status" value="1"/>
</dbReference>
<evidence type="ECO:0000313" key="4">
    <source>
        <dbReference type="EMBL" id="GMN43761.1"/>
    </source>
</evidence>
<dbReference type="InterPro" id="IPR044816">
    <property type="entry name" value="BURP"/>
</dbReference>
<gene>
    <name evidence="4" type="ORF">TIFTF001_012955</name>
</gene>
<feature type="chain" id="PRO_5041743599" description="BURP domain-containing protein" evidence="2">
    <location>
        <begin position="20"/>
        <end position="332"/>
    </location>
</feature>
<feature type="signal peptide" evidence="2">
    <location>
        <begin position="1"/>
        <end position="19"/>
    </location>
</feature>
<dbReference type="PROSITE" id="PS51277">
    <property type="entry name" value="BURP"/>
    <property type="match status" value="1"/>
</dbReference>
<dbReference type="AlphaFoldDB" id="A0AA88AP42"/>
<dbReference type="Pfam" id="PF03181">
    <property type="entry name" value="BURP"/>
    <property type="match status" value="1"/>
</dbReference>